<evidence type="ECO:0000256" key="4">
    <source>
        <dbReference type="ARBA" id="ARBA00022912"/>
    </source>
</evidence>
<sequence length="79" mass="8743">MVPRPNCVNVLVTTTHLVPALAKILLYNLGSVFPIENIYGSMKVGKDNCFQRIQDKFGRKCTYVVIGDGKDEETAAKNV</sequence>
<keyword evidence="7" id="KW-0805">Transcription regulation</keyword>
<dbReference type="EC" id="3.1.3.48" evidence="7"/>
<gene>
    <name evidence="8" type="ORF">B4U79_07461</name>
</gene>
<comment type="cofactor">
    <cofactor evidence="6 7">
        <name>Mg(2+)</name>
        <dbReference type="ChEBI" id="CHEBI:18420"/>
    </cofactor>
    <text evidence="6 7">Binds 1 Mg(2+) ion per subunit.</text>
</comment>
<dbReference type="STRING" id="1965070.A0A443RRI3"/>
<keyword evidence="2 7" id="KW-0378">Hydrolase</keyword>
<dbReference type="GO" id="GO:0045739">
    <property type="term" value="P:positive regulation of DNA repair"/>
    <property type="evidence" value="ECO:0007669"/>
    <property type="project" value="TreeGrafter"/>
</dbReference>
<comment type="catalytic activity">
    <reaction evidence="5 7">
        <text>O-phospho-L-tyrosyl-[protein] + H2O = L-tyrosyl-[protein] + phosphate</text>
        <dbReference type="Rhea" id="RHEA:10684"/>
        <dbReference type="Rhea" id="RHEA-COMP:10136"/>
        <dbReference type="Rhea" id="RHEA-COMP:20101"/>
        <dbReference type="ChEBI" id="CHEBI:15377"/>
        <dbReference type="ChEBI" id="CHEBI:43474"/>
        <dbReference type="ChEBI" id="CHEBI:46858"/>
        <dbReference type="ChEBI" id="CHEBI:61978"/>
        <dbReference type="EC" id="3.1.3.48"/>
    </reaction>
</comment>
<evidence type="ECO:0000256" key="3">
    <source>
        <dbReference type="ARBA" id="ARBA00022842"/>
    </source>
</evidence>
<evidence type="ECO:0000256" key="5">
    <source>
        <dbReference type="ARBA" id="ARBA00051722"/>
    </source>
</evidence>
<dbReference type="EMBL" id="NCKU01000023">
    <property type="protein sequence ID" value="RWS17883.1"/>
    <property type="molecule type" value="Genomic_DNA"/>
</dbReference>
<dbReference type="GO" id="GO:2001240">
    <property type="term" value="P:negative regulation of extrinsic apoptotic signaling pathway in absence of ligand"/>
    <property type="evidence" value="ECO:0007669"/>
    <property type="project" value="TreeGrafter"/>
</dbReference>
<keyword evidence="4 7" id="KW-0904">Protein phosphatase</keyword>
<dbReference type="InterPro" id="IPR028472">
    <property type="entry name" value="EYA"/>
</dbReference>
<name>A0A443RRI3_9ACAR</name>
<proteinExistence type="inferred from homology"/>
<keyword evidence="6 7" id="KW-0479">Metal-binding</keyword>
<dbReference type="GO" id="GO:0004725">
    <property type="term" value="F:protein tyrosine phosphatase activity"/>
    <property type="evidence" value="ECO:0007669"/>
    <property type="project" value="UniProtKB-EC"/>
</dbReference>
<dbReference type="GO" id="GO:0005634">
    <property type="term" value="C:nucleus"/>
    <property type="evidence" value="ECO:0007669"/>
    <property type="project" value="TreeGrafter"/>
</dbReference>
<dbReference type="PANTHER" id="PTHR10190:SF16">
    <property type="entry name" value="DEVELOPMENTAL PROTEIN EYES ABSENT"/>
    <property type="match status" value="1"/>
</dbReference>
<evidence type="ECO:0000256" key="2">
    <source>
        <dbReference type="ARBA" id="ARBA00022801"/>
    </source>
</evidence>
<evidence type="ECO:0000256" key="7">
    <source>
        <dbReference type="RuleBase" id="RU362036"/>
    </source>
</evidence>
<dbReference type="Proteomes" id="UP000285301">
    <property type="component" value="Unassembled WGS sequence"/>
</dbReference>
<evidence type="ECO:0000256" key="6">
    <source>
        <dbReference type="PIRSR" id="PIRSR628472-2"/>
    </source>
</evidence>
<dbReference type="AlphaFoldDB" id="A0A443RRI3"/>
<feature type="binding site" evidence="6">
    <location>
        <position position="68"/>
    </location>
    <ligand>
        <name>Mg(2+)</name>
        <dbReference type="ChEBI" id="CHEBI:18420"/>
    </ligand>
</feature>
<comment type="caution">
    <text evidence="8">The sequence shown here is derived from an EMBL/GenBank/DDBJ whole genome shotgun (WGS) entry which is preliminary data.</text>
</comment>
<dbReference type="InterPro" id="IPR038102">
    <property type="entry name" value="EYA_dom_sf"/>
</dbReference>
<evidence type="ECO:0000313" key="9">
    <source>
        <dbReference type="Proteomes" id="UP000285301"/>
    </source>
</evidence>
<comment type="similarity">
    <text evidence="1 7">Belongs to the HAD-like hydrolase superfamily. EYA family.</text>
</comment>
<dbReference type="GO" id="GO:0046872">
    <property type="term" value="F:metal ion binding"/>
    <property type="evidence" value="ECO:0007669"/>
    <property type="project" value="UniProtKB-KW"/>
</dbReference>
<keyword evidence="3 6" id="KW-0460">Magnesium</keyword>
<dbReference type="GO" id="GO:0030154">
    <property type="term" value="P:cell differentiation"/>
    <property type="evidence" value="ECO:0007669"/>
    <property type="project" value="TreeGrafter"/>
</dbReference>
<organism evidence="8 9">
    <name type="scientific">Dinothrombium tinctorium</name>
    <dbReference type="NCBI Taxonomy" id="1965070"/>
    <lineage>
        <taxon>Eukaryota</taxon>
        <taxon>Metazoa</taxon>
        <taxon>Ecdysozoa</taxon>
        <taxon>Arthropoda</taxon>
        <taxon>Chelicerata</taxon>
        <taxon>Arachnida</taxon>
        <taxon>Acari</taxon>
        <taxon>Acariformes</taxon>
        <taxon>Trombidiformes</taxon>
        <taxon>Prostigmata</taxon>
        <taxon>Anystina</taxon>
        <taxon>Parasitengona</taxon>
        <taxon>Trombidioidea</taxon>
        <taxon>Trombidiidae</taxon>
        <taxon>Dinothrombium</taxon>
    </lineage>
</organism>
<dbReference type="PANTHER" id="PTHR10190">
    <property type="entry name" value="EYES ABSENT"/>
    <property type="match status" value="1"/>
</dbReference>
<keyword evidence="9" id="KW-1185">Reference proteome</keyword>
<protein>
    <recommendedName>
        <fullName evidence="7">Eyes absent homolog</fullName>
        <ecNumber evidence="7">3.1.3.48</ecNumber>
    </recommendedName>
</protein>
<reference evidence="8 9" key="1">
    <citation type="journal article" date="2018" name="Gigascience">
        <title>Genomes of trombidid mites reveal novel predicted allergens and laterally-transferred genes associated with secondary metabolism.</title>
        <authorList>
            <person name="Dong X."/>
            <person name="Chaisiri K."/>
            <person name="Xia D."/>
            <person name="Armstrong S.D."/>
            <person name="Fang Y."/>
            <person name="Donnelly M.J."/>
            <person name="Kadowaki T."/>
            <person name="McGarry J.W."/>
            <person name="Darby A.C."/>
            <person name="Makepeace B.L."/>
        </authorList>
    </citation>
    <scope>NUCLEOTIDE SEQUENCE [LARGE SCALE GENOMIC DNA]</scope>
    <source>
        <strain evidence="8">UoL-WK</strain>
    </source>
</reference>
<evidence type="ECO:0000313" key="8">
    <source>
        <dbReference type="EMBL" id="RWS17883.1"/>
    </source>
</evidence>
<accession>A0A443RRI3</accession>
<evidence type="ECO:0000256" key="1">
    <source>
        <dbReference type="ARBA" id="ARBA00010501"/>
    </source>
</evidence>
<dbReference type="Gene3D" id="3.40.50.12350">
    <property type="match status" value="1"/>
</dbReference>
<keyword evidence="7" id="KW-0804">Transcription</keyword>
<dbReference type="OrthoDB" id="167668at2759"/>